<proteinExistence type="predicted"/>
<feature type="transmembrane region" description="Helical" evidence="1">
    <location>
        <begin position="7"/>
        <end position="30"/>
    </location>
</feature>
<feature type="transmembrane region" description="Helical" evidence="1">
    <location>
        <begin position="191"/>
        <end position="212"/>
    </location>
</feature>
<gene>
    <name evidence="2" type="ORF">LtaPh_3525600</name>
</gene>
<dbReference type="OrthoDB" id="266721at2759"/>
<dbReference type="Proteomes" id="UP000419144">
    <property type="component" value="Unassembled WGS sequence"/>
</dbReference>
<evidence type="ECO:0000313" key="2">
    <source>
        <dbReference type="EMBL" id="GET92769.1"/>
    </source>
</evidence>
<feature type="transmembrane region" description="Helical" evidence="1">
    <location>
        <begin position="137"/>
        <end position="161"/>
    </location>
</feature>
<comment type="caution">
    <text evidence="2">The sequence shown here is derived from an EMBL/GenBank/DDBJ whole genome shotgun (WGS) entry which is preliminary data.</text>
</comment>
<keyword evidence="1" id="KW-0812">Transmembrane</keyword>
<dbReference type="VEuPathDB" id="TriTrypDB:LtaPh_3525600"/>
<evidence type="ECO:0000256" key="1">
    <source>
        <dbReference type="SAM" id="Phobius"/>
    </source>
</evidence>
<evidence type="ECO:0000313" key="3">
    <source>
        <dbReference type="Proteomes" id="UP000419144"/>
    </source>
</evidence>
<reference evidence="2" key="1">
    <citation type="submission" date="2019-11" db="EMBL/GenBank/DDBJ databases">
        <title>Leishmania tarentolae CDS.</title>
        <authorList>
            <person name="Goto Y."/>
            <person name="Yamagishi J."/>
        </authorList>
    </citation>
    <scope>NUCLEOTIDE SEQUENCE [LARGE SCALE GENOMIC DNA]</scope>
    <source>
        <strain evidence="2">Parrot Tar II</strain>
    </source>
</reference>
<sequence>MFNKVDLVVFYFTYTALMMALTLCSILSPIHVRSVGERNLSVYGVALIYDSPPSAAPVASESASKSLSNITETSNGSVPLVKTVRIRSSLAYLPASTLTRCMTAYLVFASMCLLLCLLLLVFLLVQMLPRKHDCSVIMVTRILTVLVPVASIACFAMTAVLGLQSHLYDSVAGGYYMGTALDRPVSQLRSGFSSAAVAALIGLLVGLVSPVLQMW</sequence>
<keyword evidence="3" id="KW-1185">Reference proteome</keyword>
<feature type="transmembrane region" description="Helical" evidence="1">
    <location>
        <begin position="102"/>
        <end position="125"/>
    </location>
</feature>
<accession>A0A640KZ14</accession>
<name>A0A640KZ14_LEITA</name>
<protein>
    <submittedName>
        <fullName evidence="2">Uncharacterized protein</fullName>
    </submittedName>
</protein>
<dbReference type="EMBL" id="BLBS01000056">
    <property type="protein sequence ID" value="GET92769.1"/>
    <property type="molecule type" value="Genomic_DNA"/>
</dbReference>
<keyword evidence="1" id="KW-1133">Transmembrane helix</keyword>
<organism evidence="2 3">
    <name type="scientific">Leishmania tarentolae</name>
    <name type="common">Sauroleishmania tarentolae</name>
    <dbReference type="NCBI Taxonomy" id="5689"/>
    <lineage>
        <taxon>Eukaryota</taxon>
        <taxon>Discoba</taxon>
        <taxon>Euglenozoa</taxon>
        <taxon>Kinetoplastea</taxon>
        <taxon>Metakinetoplastina</taxon>
        <taxon>Trypanosomatida</taxon>
        <taxon>Trypanosomatidae</taxon>
        <taxon>Leishmaniinae</taxon>
        <taxon>Leishmania</taxon>
        <taxon>lizard Leishmania</taxon>
    </lineage>
</organism>
<keyword evidence="1" id="KW-0472">Membrane</keyword>
<dbReference type="AlphaFoldDB" id="A0A640KZ14"/>